<evidence type="ECO:0000256" key="10">
    <source>
        <dbReference type="ARBA" id="ARBA00023004"/>
    </source>
</evidence>
<gene>
    <name evidence="17" type="primary">kamA</name>
    <name evidence="17" type="ORF">NCTC1659_01235</name>
    <name evidence="18" type="ORF">NCTC8540_00130</name>
</gene>
<dbReference type="EMBL" id="UGHF01000001">
    <property type="protein sequence ID" value="STO59970.1"/>
    <property type="molecule type" value="Genomic_DNA"/>
</dbReference>
<dbReference type="SUPFAM" id="SSF102114">
    <property type="entry name" value="Radical SAM enzymes"/>
    <property type="match status" value="1"/>
</dbReference>
<dbReference type="GO" id="GO:0051539">
    <property type="term" value="F:4 iron, 4 sulfur cluster binding"/>
    <property type="evidence" value="ECO:0007669"/>
    <property type="project" value="UniProtKB-KW"/>
</dbReference>
<evidence type="ECO:0000256" key="15">
    <source>
        <dbReference type="PIRSR" id="PIRSR603739-50"/>
    </source>
</evidence>
<evidence type="ECO:0000256" key="7">
    <source>
        <dbReference type="ARBA" id="ARBA00022691"/>
    </source>
</evidence>
<proteinExistence type="inferred from homology"/>
<evidence type="ECO:0000256" key="2">
    <source>
        <dbReference type="ARBA" id="ARBA00001933"/>
    </source>
</evidence>
<dbReference type="Proteomes" id="UP000254496">
    <property type="component" value="Unassembled WGS sequence"/>
</dbReference>
<evidence type="ECO:0000256" key="4">
    <source>
        <dbReference type="ARBA" id="ARBA00008703"/>
    </source>
</evidence>
<evidence type="ECO:0000256" key="6">
    <source>
        <dbReference type="ARBA" id="ARBA00022485"/>
    </source>
</evidence>
<evidence type="ECO:0000256" key="13">
    <source>
        <dbReference type="ARBA" id="ARBA00030756"/>
    </source>
</evidence>
<evidence type="ECO:0000256" key="14">
    <source>
        <dbReference type="PIRSR" id="PIRSR004911-1"/>
    </source>
</evidence>
<name>A0A1V4B2L2_9PAST</name>
<evidence type="ECO:0000256" key="8">
    <source>
        <dbReference type="ARBA" id="ARBA00022723"/>
    </source>
</evidence>
<dbReference type="PANTHER" id="PTHR30538:SF1">
    <property type="entry name" value="L-LYSINE 2,3-AMINOMUTASE"/>
    <property type="match status" value="1"/>
</dbReference>
<evidence type="ECO:0000256" key="5">
    <source>
        <dbReference type="ARBA" id="ARBA00022363"/>
    </source>
</evidence>
<dbReference type="InterPro" id="IPR022462">
    <property type="entry name" value="EpmB"/>
</dbReference>
<keyword evidence="12 17" id="KW-0413">Isomerase</keyword>
<feature type="binding site" evidence="14">
    <location>
        <position position="128"/>
    </location>
    <ligand>
        <name>[4Fe-4S] cluster</name>
        <dbReference type="ChEBI" id="CHEBI:49883"/>
        <note>4Fe-4S-S-AdoMet</note>
    </ligand>
</feature>
<dbReference type="SFLD" id="SFLDF00314">
    <property type="entry name" value="L-lysine_2_3-aminomutase_(yjeK"/>
    <property type="match status" value="1"/>
</dbReference>
<protein>
    <recommendedName>
        <fullName evidence="5">L-lysine 2,3-aminomutase</fullName>
    </recommendedName>
    <alternativeName>
        <fullName evidence="13">EF-P post-translational modification enzyme B</fullName>
    </alternativeName>
</protein>
<dbReference type="OrthoDB" id="9770937at2"/>
<dbReference type="InterPro" id="IPR003739">
    <property type="entry name" value="Lys_aminomutase/Glu_NH3_mut"/>
</dbReference>
<dbReference type="Gene3D" id="3.20.20.70">
    <property type="entry name" value="Aldolase class I"/>
    <property type="match status" value="1"/>
</dbReference>
<keyword evidence="11 14" id="KW-0411">Iron-sulfur</keyword>
<feature type="modified residue" description="N6-(pyridoxal phosphate)lysine" evidence="15">
    <location>
        <position position="336"/>
    </location>
</feature>
<sequence>MSILTQNIPIREEQIQTEDWIDYLATAISDPKQLLHILELAEQDFAEDILARKLFALRVPLPFVTKMQKGNPQDPLFLQAMSSQQEFISAVGFSKDPLDEQKNPAPNILHKYHNRLLFMVKNSCAINCRYCFRRHFPYAENKGSKENWLQVLAYIQQHSEIEEVVFSGGDPLMAKDKELSWLIKHLENIPHLQRLRIHTRLPVVIPQRITTELCTMFKNSRLQIVLVTHINHANEIDDHLAKAMQQLKQANVTLLNQSVLLKNINDNALILKALSDKLFHIGILPYYLHLLDKVEGASHFYIEDEKALAIYKQLQSITSGFLVPKLAREIAGEPNKTLYTA</sequence>
<comment type="catalytic activity">
    <reaction evidence="1">
        <text>L-lysine = D-beta-lysine</text>
        <dbReference type="Rhea" id="RHEA:44148"/>
        <dbReference type="ChEBI" id="CHEBI:32551"/>
        <dbReference type="ChEBI" id="CHEBI:84138"/>
    </reaction>
</comment>
<dbReference type="EMBL" id="UGHJ01000001">
    <property type="protein sequence ID" value="STO67668.1"/>
    <property type="molecule type" value="Genomic_DNA"/>
</dbReference>
<dbReference type="NCBIfam" id="TIGR03821">
    <property type="entry name" value="EFP_modif_epmB"/>
    <property type="match status" value="1"/>
</dbReference>
<comment type="cofactor">
    <cofactor evidence="2 15">
        <name>pyridoxal 5'-phosphate</name>
        <dbReference type="ChEBI" id="CHEBI:597326"/>
    </cofactor>
</comment>
<dbReference type="InterPro" id="IPR058240">
    <property type="entry name" value="rSAM_sf"/>
</dbReference>
<evidence type="ECO:0000256" key="9">
    <source>
        <dbReference type="ARBA" id="ARBA00022898"/>
    </source>
</evidence>
<dbReference type="PROSITE" id="PS51918">
    <property type="entry name" value="RADICAL_SAM"/>
    <property type="match status" value="1"/>
</dbReference>
<dbReference type="CDD" id="cd01335">
    <property type="entry name" value="Radical_SAM"/>
    <property type="match status" value="1"/>
</dbReference>
<evidence type="ECO:0000313" key="18">
    <source>
        <dbReference type="EMBL" id="STO67668.1"/>
    </source>
</evidence>
<evidence type="ECO:0000256" key="3">
    <source>
        <dbReference type="ARBA" id="ARBA00001966"/>
    </source>
</evidence>
<comment type="similarity">
    <text evidence="4">Belongs to the radical SAM superfamily. KamA family.</text>
</comment>
<dbReference type="PIRSF" id="PIRSF004911">
    <property type="entry name" value="DUF160"/>
    <property type="match status" value="1"/>
</dbReference>
<dbReference type="Pfam" id="PF04055">
    <property type="entry name" value="Radical_SAM"/>
    <property type="match status" value="1"/>
</dbReference>
<feature type="binding site" evidence="14">
    <location>
        <position position="131"/>
    </location>
    <ligand>
        <name>[4Fe-4S] cluster</name>
        <dbReference type="ChEBI" id="CHEBI:49883"/>
        <note>4Fe-4S-S-AdoMet</note>
    </ligand>
</feature>
<dbReference type="Proteomes" id="UP000254329">
    <property type="component" value="Unassembled WGS sequence"/>
</dbReference>
<keyword evidence="10" id="KW-0408">Iron</keyword>
<dbReference type="GO" id="GO:0016853">
    <property type="term" value="F:isomerase activity"/>
    <property type="evidence" value="ECO:0007669"/>
    <property type="project" value="UniProtKB-KW"/>
</dbReference>
<evidence type="ECO:0000259" key="16">
    <source>
        <dbReference type="PROSITE" id="PS51918"/>
    </source>
</evidence>
<evidence type="ECO:0000313" key="20">
    <source>
        <dbReference type="Proteomes" id="UP000254496"/>
    </source>
</evidence>
<reference evidence="19 20" key="1">
    <citation type="submission" date="2018-06" db="EMBL/GenBank/DDBJ databases">
        <authorList>
            <consortium name="Pathogen Informatics"/>
            <person name="Doyle S."/>
        </authorList>
    </citation>
    <scope>NUCLEOTIDE SEQUENCE [LARGE SCALE GENOMIC DNA]</scope>
    <source>
        <strain evidence="17 19">NCTC1659</strain>
        <strain evidence="18 20">NCTC8540</strain>
    </source>
</reference>
<keyword evidence="19" id="KW-1185">Reference proteome</keyword>
<feature type="domain" description="Radical SAM core" evidence="16">
    <location>
        <begin position="110"/>
        <end position="333"/>
    </location>
</feature>
<evidence type="ECO:0000313" key="19">
    <source>
        <dbReference type="Proteomes" id="UP000254329"/>
    </source>
</evidence>
<dbReference type="STRING" id="733.B0186_03630"/>
<accession>A0A1V4B2L2</accession>
<dbReference type="InterPro" id="IPR013785">
    <property type="entry name" value="Aldolase_TIM"/>
</dbReference>
<keyword evidence="6 14" id="KW-0004">4Fe-4S</keyword>
<keyword evidence="9 15" id="KW-0663">Pyridoxal phosphate</keyword>
<dbReference type="AlphaFoldDB" id="A0A1V4B2L2"/>
<keyword evidence="8 14" id="KW-0479">Metal-binding</keyword>
<dbReference type="NCBIfam" id="TIGR00238">
    <property type="entry name" value="KamA family radical SAM protein"/>
    <property type="match status" value="1"/>
</dbReference>
<comment type="cofactor">
    <cofactor evidence="3">
        <name>[4Fe-4S] cluster</name>
        <dbReference type="ChEBI" id="CHEBI:49883"/>
    </cofactor>
</comment>
<dbReference type="SFLD" id="SFLDG01070">
    <property type="entry name" value="PLP-dependent"/>
    <property type="match status" value="1"/>
</dbReference>
<dbReference type="SFLD" id="SFLDS00029">
    <property type="entry name" value="Radical_SAM"/>
    <property type="match status" value="1"/>
</dbReference>
<evidence type="ECO:0000313" key="17">
    <source>
        <dbReference type="EMBL" id="STO59970.1"/>
    </source>
</evidence>
<organism evidence="17 19">
    <name type="scientific">Canicola haemoglobinophilus</name>
    <dbReference type="NCBI Taxonomy" id="733"/>
    <lineage>
        <taxon>Bacteria</taxon>
        <taxon>Pseudomonadati</taxon>
        <taxon>Pseudomonadota</taxon>
        <taxon>Gammaproteobacteria</taxon>
        <taxon>Pasteurellales</taxon>
        <taxon>Pasteurellaceae</taxon>
        <taxon>Canicola</taxon>
    </lineage>
</organism>
<dbReference type="GO" id="GO:0046872">
    <property type="term" value="F:metal ion binding"/>
    <property type="evidence" value="ECO:0007669"/>
    <property type="project" value="UniProtKB-KW"/>
</dbReference>
<dbReference type="RefSeq" id="WP_078218034.1">
    <property type="nucleotide sequence ID" value="NZ_MUXZ01000008.1"/>
</dbReference>
<evidence type="ECO:0000256" key="11">
    <source>
        <dbReference type="ARBA" id="ARBA00023014"/>
    </source>
</evidence>
<dbReference type="PANTHER" id="PTHR30538">
    <property type="entry name" value="LYSINE 2,3-AMINOMUTASE-RELATED"/>
    <property type="match status" value="1"/>
</dbReference>
<dbReference type="InterPro" id="IPR007197">
    <property type="entry name" value="rSAM"/>
</dbReference>
<evidence type="ECO:0000256" key="12">
    <source>
        <dbReference type="ARBA" id="ARBA00023235"/>
    </source>
</evidence>
<keyword evidence="7" id="KW-0949">S-adenosyl-L-methionine</keyword>
<evidence type="ECO:0000256" key="1">
    <source>
        <dbReference type="ARBA" id="ARBA00001352"/>
    </source>
</evidence>
<feature type="binding site" evidence="14">
    <location>
        <position position="124"/>
    </location>
    <ligand>
        <name>[4Fe-4S] cluster</name>
        <dbReference type="ChEBI" id="CHEBI:49883"/>
        <note>4Fe-4S-S-AdoMet</note>
    </ligand>
</feature>